<accession>A0A1E4SEX3</accession>
<dbReference type="EMBL" id="KV453914">
    <property type="protein sequence ID" value="ODV78033.1"/>
    <property type="molecule type" value="Genomic_DNA"/>
</dbReference>
<dbReference type="OrthoDB" id="10554564at2759"/>
<keyword evidence="2" id="KW-1185">Reference proteome</keyword>
<gene>
    <name evidence="1" type="ORF">CANTADRAFT_91469</name>
</gene>
<dbReference type="AlphaFoldDB" id="A0A1E4SEX3"/>
<name>A0A1E4SEX3_9ASCO</name>
<dbReference type="RefSeq" id="XP_020063155.1">
    <property type="nucleotide sequence ID" value="XM_020211824.1"/>
</dbReference>
<dbReference type="Proteomes" id="UP000094285">
    <property type="component" value="Unassembled WGS sequence"/>
</dbReference>
<dbReference type="InterPro" id="IPR025355">
    <property type="entry name" value="DUF4259"/>
</dbReference>
<proteinExistence type="predicted"/>
<evidence type="ECO:0008006" key="3">
    <source>
        <dbReference type="Google" id="ProtNLM"/>
    </source>
</evidence>
<evidence type="ECO:0000313" key="1">
    <source>
        <dbReference type="EMBL" id="ODV78033.1"/>
    </source>
</evidence>
<dbReference type="GeneID" id="30985960"/>
<evidence type="ECO:0000313" key="2">
    <source>
        <dbReference type="Proteomes" id="UP000094285"/>
    </source>
</evidence>
<dbReference type="Pfam" id="PF14078">
    <property type="entry name" value="DUF4259"/>
    <property type="match status" value="1"/>
</dbReference>
<organism evidence="1 2">
    <name type="scientific">Suhomyces tanzawaensis NRRL Y-17324</name>
    <dbReference type="NCBI Taxonomy" id="984487"/>
    <lineage>
        <taxon>Eukaryota</taxon>
        <taxon>Fungi</taxon>
        <taxon>Dikarya</taxon>
        <taxon>Ascomycota</taxon>
        <taxon>Saccharomycotina</taxon>
        <taxon>Pichiomycetes</taxon>
        <taxon>Debaryomycetaceae</taxon>
        <taxon>Suhomyces</taxon>
    </lineage>
</organism>
<sequence length="137" mass="15386">MGAWSHEPFGNDNACDWAYGLKDKSDYSTIEEAFDQIIKAKATEEYLDADYSTEAIAAAYALVKASGKSTAEDAYTNHVDEWVKRVQEKPSVELVNKAQIALNLALTEDSELYELWAETEDLGVWKETVTDLIEKLK</sequence>
<protein>
    <recommendedName>
        <fullName evidence="3">DUF4259 domain-containing protein</fullName>
    </recommendedName>
</protein>
<reference evidence="2" key="1">
    <citation type="submission" date="2016-05" db="EMBL/GenBank/DDBJ databases">
        <title>Comparative genomics of biotechnologically important yeasts.</title>
        <authorList>
            <consortium name="DOE Joint Genome Institute"/>
            <person name="Riley R."/>
            <person name="Haridas S."/>
            <person name="Wolfe K.H."/>
            <person name="Lopes M.R."/>
            <person name="Hittinger C.T."/>
            <person name="Goker M."/>
            <person name="Salamov A."/>
            <person name="Wisecaver J."/>
            <person name="Long T.M."/>
            <person name="Aerts A.L."/>
            <person name="Barry K."/>
            <person name="Choi C."/>
            <person name="Clum A."/>
            <person name="Coughlan A.Y."/>
            <person name="Deshpande S."/>
            <person name="Douglass A.P."/>
            <person name="Hanson S.J."/>
            <person name="Klenk H.-P."/>
            <person name="Labutti K."/>
            <person name="Lapidus A."/>
            <person name="Lindquist E."/>
            <person name="Lipzen A."/>
            <person name="Meier-Kolthoff J.P."/>
            <person name="Ohm R.A."/>
            <person name="Otillar R.P."/>
            <person name="Pangilinan J."/>
            <person name="Peng Y."/>
            <person name="Rokas A."/>
            <person name="Rosa C.A."/>
            <person name="Scheuner C."/>
            <person name="Sibirny A.A."/>
            <person name="Slot J.C."/>
            <person name="Stielow J.B."/>
            <person name="Sun H."/>
            <person name="Kurtzman C.P."/>
            <person name="Blackwell M."/>
            <person name="Grigoriev I.V."/>
            <person name="Jeffries T.W."/>
        </authorList>
    </citation>
    <scope>NUCLEOTIDE SEQUENCE [LARGE SCALE GENOMIC DNA]</scope>
    <source>
        <strain evidence="2">NRRL Y-17324</strain>
    </source>
</reference>